<evidence type="ECO:0000313" key="1">
    <source>
        <dbReference type="EMBL" id="KAK9093021.1"/>
    </source>
</evidence>
<sequence length="61" mass="6882">MREPQFYLIFCLLRSSGVHSQVEQSTNSRGYPTGLNYLSEHPPCVVAPLRYSSSIVVEHSI</sequence>
<comment type="caution">
    <text evidence="1">The sequence shown here is derived from an EMBL/GenBank/DDBJ whole genome shotgun (WGS) entry which is preliminary data.</text>
</comment>
<evidence type="ECO:0000313" key="2">
    <source>
        <dbReference type="Proteomes" id="UP001420932"/>
    </source>
</evidence>
<accession>A0AAP0EGF3</accession>
<protein>
    <submittedName>
        <fullName evidence="1">Uncharacterized protein</fullName>
    </submittedName>
</protein>
<dbReference type="AlphaFoldDB" id="A0AAP0EGF3"/>
<organism evidence="1 2">
    <name type="scientific">Stephania yunnanensis</name>
    <dbReference type="NCBI Taxonomy" id="152371"/>
    <lineage>
        <taxon>Eukaryota</taxon>
        <taxon>Viridiplantae</taxon>
        <taxon>Streptophyta</taxon>
        <taxon>Embryophyta</taxon>
        <taxon>Tracheophyta</taxon>
        <taxon>Spermatophyta</taxon>
        <taxon>Magnoliopsida</taxon>
        <taxon>Ranunculales</taxon>
        <taxon>Menispermaceae</taxon>
        <taxon>Menispermoideae</taxon>
        <taxon>Cissampelideae</taxon>
        <taxon>Stephania</taxon>
    </lineage>
</organism>
<name>A0AAP0EGF3_9MAGN</name>
<reference evidence="1 2" key="1">
    <citation type="submission" date="2024-01" db="EMBL/GenBank/DDBJ databases">
        <title>Genome assemblies of Stephania.</title>
        <authorList>
            <person name="Yang L."/>
        </authorList>
    </citation>
    <scope>NUCLEOTIDE SEQUENCE [LARGE SCALE GENOMIC DNA]</scope>
    <source>
        <strain evidence="1">YNDBR</strain>
        <tissue evidence="1">Leaf</tissue>
    </source>
</reference>
<proteinExistence type="predicted"/>
<gene>
    <name evidence="1" type="ORF">Syun_027932</name>
</gene>
<dbReference type="Proteomes" id="UP001420932">
    <property type="component" value="Unassembled WGS sequence"/>
</dbReference>
<keyword evidence="2" id="KW-1185">Reference proteome</keyword>
<dbReference type="EMBL" id="JBBNAF010000012">
    <property type="protein sequence ID" value="KAK9093021.1"/>
    <property type="molecule type" value="Genomic_DNA"/>
</dbReference>